<evidence type="ECO:0000313" key="9">
    <source>
        <dbReference type="EMBL" id="PKA48027.1"/>
    </source>
</evidence>
<dbReference type="InterPro" id="IPR013324">
    <property type="entry name" value="RNA_pol_sigma_r3/r4-like"/>
</dbReference>
<comment type="similarity">
    <text evidence="1">Belongs to the sigma-70 factor family.</text>
</comment>
<dbReference type="InterPro" id="IPR007624">
    <property type="entry name" value="RNA_pol_sigma70_r3"/>
</dbReference>
<sequence length="614" mass="69229">MAAVASSTPSPFGGLRTRQGGGCGGSGPAGVFRASTQTLPWSGRSSLGFVPRFWPWEKVKIWPLSISPMGFGTRGNQLLWGYEEDDFLQDIFHLAVRNGITFFDSVDSYGTGSEMLLGRFTWEYKGKLYLIGPRYHHLTSGLFHPFPKATLDRQPVEDGLLSPEDGEKHDFDQFLKNLECRLTFHPRTTALKQTEQDGPSTVSLQDALALAKRAVMASREAALLAENSPPHKFIENIDPSLDPSASPKDITDGNRTVRSNKLLERQAKKRKVVMKPKDNICRASPAMSARNVRKIKKMLSSNDPLRLFLLGPETKELLTIKEEEDLLVNDLMQFEAIKKKLRMQFDREPTLVEWAQAIGMSCQDLQSCISLGVRSRNRLICANFRLVVHVARHYEGNGISIQDLLQEGSVGLMKSLEKFKPKAGCRFPTYAYWWIRQSMRKAIFQHSRTIRLPENVFALMRRIKDAKRVCLQEGLTPTNEELAKKCGISLVKLANLFMITKNPVSIDRHAWIDGDATFQEITADPGIEIPEKMIGKKMMRQHVLNLLGVLSSRERKIIKLRFGIQCSEPKTLSEIGGMLGLTKERIRQLESRALEILRECLSGQGIEAYTELLT</sequence>
<dbReference type="Gene3D" id="1.10.10.10">
    <property type="entry name" value="Winged helix-like DNA-binding domain superfamily/Winged helix DNA-binding domain"/>
    <property type="match status" value="2"/>
</dbReference>
<dbReference type="GO" id="GO:0003677">
    <property type="term" value="F:DNA binding"/>
    <property type="evidence" value="ECO:0007669"/>
    <property type="project" value="UniProtKB-KW"/>
</dbReference>
<keyword evidence="2" id="KW-0805">Transcription regulation</keyword>
<accession>A0A2H9ZXM1</accession>
<dbReference type="InterPro" id="IPR014284">
    <property type="entry name" value="RNA_pol_sigma-70_dom"/>
</dbReference>
<dbReference type="PRINTS" id="PR00046">
    <property type="entry name" value="SIGMA70FCT"/>
</dbReference>
<protein>
    <submittedName>
        <fullName evidence="9">RNA polymerase sigma factor sigF, chloroplastic</fullName>
    </submittedName>
</protein>
<dbReference type="Proteomes" id="UP000236161">
    <property type="component" value="Unassembled WGS sequence"/>
</dbReference>
<dbReference type="InterPro" id="IPR000943">
    <property type="entry name" value="RNA_pol_sigma70"/>
</dbReference>
<keyword evidence="10" id="KW-1185">Reference proteome</keyword>
<evidence type="ECO:0000256" key="1">
    <source>
        <dbReference type="ARBA" id="ARBA00007788"/>
    </source>
</evidence>
<dbReference type="EMBL" id="KZ452995">
    <property type="protein sequence ID" value="PKA48027.1"/>
    <property type="molecule type" value="Genomic_DNA"/>
</dbReference>
<evidence type="ECO:0000313" key="10">
    <source>
        <dbReference type="Proteomes" id="UP000236161"/>
    </source>
</evidence>
<evidence type="ECO:0000256" key="6">
    <source>
        <dbReference type="SAM" id="MobiDB-lite"/>
    </source>
</evidence>
<dbReference type="InterPro" id="IPR036812">
    <property type="entry name" value="NAD(P)_OxRdtase_dom_sf"/>
</dbReference>
<feature type="domain" description="RNA polymerase sigma-70" evidence="7">
    <location>
        <begin position="403"/>
        <end position="416"/>
    </location>
</feature>
<dbReference type="SUPFAM" id="SSF88946">
    <property type="entry name" value="Sigma2 domain of RNA polymerase sigma factors"/>
    <property type="match status" value="1"/>
</dbReference>
<evidence type="ECO:0000259" key="7">
    <source>
        <dbReference type="PROSITE" id="PS00715"/>
    </source>
</evidence>
<dbReference type="Pfam" id="PF04545">
    <property type="entry name" value="Sigma70_r4"/>
    <property type="match status" value="1"/>
</dbReference>
<dbReference type="Pfam" id="PF04539">
    <property type="entry name" value="Sigma70_r3"/>
    <property type="match status" value="1"/>
</dbReference>
<dbReference type="PROSITE" id="PS00715">
    <property type="entry name" value="SIGMA70_1"/>
    <property type="match status" value="1"/>
</dbReference>
<name>A0A2H9ZXM1_9ASPA</name>
<evidence type="ECO:0000256" key="2">
    <source>
        <dbReference type="ARBA" id="ARBA00023015"/>
    </source>
</evidence>
<feature type="compositionally biased region" description="Gly residues" evidence="6">
    <location>
        <begin position="19"/>
        <end position="28"/>
    </location>
</feature>
<dbReference type="Pfam" id="PF04542">
    <property type="entry name" value="Sigma70_r2"/>
    <property type="match status" value="1"/>
</dbReference>
<dbReference type="Gene3D" id="1.20.120.1810">
    <property type="match status" value="1"/>
</dbReference>
<feature type="domain" description="RNA polymerase sigma-70" evidence="8">
    <location>
        <begin position="571"/>
        <end position="597"/>
    </location>
</feature>
<dbReference type="AlphaFoldDB" id="A0A2H9ZXM1"/>
<organism evidence="9 10">
    <name type="scientific">Apostasia shenzhenica</name>
    <dbReference type="NCBI Taxonomy" id="1088818"/>
    <lineage>
        <taxon>Eukaryota</taxon>
        <taxon>Viridiplantae</taxon>
        <taxon>Streptophyta</taxon>
        <taxon>Embryophyta</taxon>
        <taxon>Tracheophyta</taxon>
        <taxon>Spermatophyta</taxon>
        <taxon>Magnoliopsida</taxon>
        <taxon>Liliopsida</taxon>
        <taxon>Asparagales</taxon>
        <taxon>Orchidaceae</taxon>
        <taxon>Apostasioideae</taxon>
        <taxon>Apostasia</taxon>
    </lineage>
</organism>
<dbReference type="PANTHER" id="PTHR30603">
    <property type="entry name" value="RNA POLYMERASE SIGMA FACTOR RPO"/>
    <property type="match status" value="1"/>
</dbReference>
<dbReference type="InterPro" id="IPR007630">
    <property type="entry name" value="RNA_pol_sigma70_r4"/>
</dbReference>
<dbReference type="PANTHER" id="PTHR30603:SF45">
    <property type="entry name" value="RNA POLYMERASE SIGMA FACTOR SIGF, CHLOROPLASTIC"/>
    <property type="match status" value="1"/>
</dbReference>
<reference evidence="9 10" key="1">
    <citation type="journal article" date="2017" name="Nature">
        <title>The Apostasia genome and the evolution of orchids.</title>
        <authorList>
            <person name="Zhang G.Q."/>
            <person name="Liu K.W."/>
            <person name="Li Z."/>
            <person name="Lohaus R."/>
            <person name="Hsiao Y.Y."/>
            <person name="Niu S.C."/>
            <person name="Wang J.Y."/>
            <person name="Lin Y.C."/>
            <person name="Xu Q."/>
            <person name="Chen L.J."/>
            <person name="Yoshida K."/>
            <person name="Fujiwara S."/>
            <person name="Wang Z.W."/>
            <person name="Zhang Y.Q."/>
            <person name="Mitsuda N."/>
            <person name="Wang M."/>
            <person name="Liu G.H."/>
            <person name="Pecoraro L."/>
            <person name="Huang H.X."/>
            <person name="Xiao X.J."/>
            <person name="Lin M."/>
            <person name="Wu X.Y."/>
            <person name="Wu W.L."/>
            <person name="Chen Y.Y."/>
            <person name="Chang S.B."/>
            <person name="Sakamoto S."/>
            <person name="Ohme-Takagi M."/>
            <person name="Yagi M."/>
            <person name="Zeng S.J."/>
            <person name="Shen C.Y."/>
            <person name="Yeh C.M."/>
            <person name="Luo Y.B."/>
            <person name="Tsai W.C."/>
            <person name="Van de Peer Y."/>
            <person name="Liu Z.J."/>
        </authorList>
    </citation>
    <scope>NUCLEOTIDE SEQUENCE [LARGE SCALE GENOMIC DNA]</scope>
    <source>
        <strain evidence="10">cv. Shenzhen</strain>
        <tissue evidence="9">Stem</tissue>
    </source>
</reference>
<keyword evidence="3" id="KW-0731">Sigma factor</keyword>
<dbReference type="SUPFAM" id="SSF51430">
    <property type="entry name" value="NAD(P)-linked oxidoreductase"/>
    <property type="match status" value="1"/>
</dbReference>
<dbReference type="InterPro" id="IPR013325">
    <property type="entry name" value="RNA_pol_sigma_r2"/>
</dbReference>
<dbReference type="SUPFAM" id="SSF88659">
    <property type="entry name" value="Sigma3 and sigma4 domains of RNA polymerase sigma factors"/>
    <property type="match status" value="2"/>
</dbReference>
<dbReference type="Gene3D" id="3.20.20.100">
    <property type="entry name" value="NADP-dependent oxidoreductase domain"/>
    <property type="match status" value="1"/>
</dbReference>
<keyword evidence="5" id="KW-0804">Transcription</keyword>
<dbReference type="InterPro" id="IPR036388">
    <property type="entry name" value="WH-like_DNA-bd_sf"/>
</dbReference>
<dbReference type="InterPro" id="IPR050239">
    <property type="entry name" value="Sigma-70_RNA_pol_init_factors"/>
</dbReference>
<dbReference type="PROSITE" id="PS00716">
    <property type="entry name" value="SIGMA70_2"/>
    <property type="match status" value="1"/>
</dbReference>
<feature type="region of interest" description="Disordered" evidence="6">
    <location>
        <begin position="1"/>
        <end position="29"/>
    </location>
</feature>
<dbReference type="InterPro" id="IPR007627">
    <property type="entry name" value="RNA_pol_sigma70_r2"/>
</dbReference>
<evidence type="ECO:0000256" key="5">
    <source>
        <dbReference type="ARBA" id="ARBA00023163"/>
    </source>
</evidence>
<gene>
    <name evidence="9" type="primary">SIGF</name>
    <name evidence="9" type="ORF">AXF42_Ash015790</name>
</gene>
<dbReference type="OrthoDB" id="206108at2759"/>
<proteinExistence type="inferred from homology"/>
<keyword evidence="4" id="KW-0238">DNA-binding</keyword>
<dbReference type="NCBIfam" id="TIGR02937">
    <property type="entry name" value="sigma70-ECF"/>
    <property type="match status" value="1"/>
</dbReference>
<evidence type="ECO:0000256" key="4">
    <source>
        <dbReference type="ARBA" id="ARBA00023125"/>
    </source>
</evidence>
<feature type="compositionally biased region" description="Polar residues" evidence="6">
    <location>
        <begin position="1"/>
        <end position="10"/>
    </location>
</feature>
<evidence type="ECO:0000259" key="8">
    <source>
        <dbReference type="PROSITE" id="PS00716"/>
    </source>
</evidence>
<evidence type="ECO:0000256" key="3">
    <source>
        <dbReference type="ARBA" id="ARBA00023082"/>
    </source>
</evidence>
<dbReference type="CDD" id="cd06171">
    <property type="entry name" value="Sigma70_r4"/>
    <property type="match status" value="1"/>
</dbReference>
<dbReference type="GO" id="GO:0006352">
    <property type="term" value="P:DNA-templated transcription initiation"/>
    <property type="evidence" value="ECO:0007669"/>
    <property type="project" value="InterPro"/>
</dbReference>
<dbReference type="GO" id="GO:0016987">
    <property type="term" value="F:sigma factor activity"/>
    <property type="evidence" value="ECO:0007669"/>
    <property type="project" value="UniProtKB-KW"/>
</dbReference>